<dbReference type="PANTHER" id="PTHR31438:SF1">
    <property type="entry name" value="LYSINE N-ACYLTRANSFERASE C17G9.06C-RELATED"/>
    <property type="match status" value="1"/>
</dbReference>
<evidence type="ECO:0000313" key="4">
    <source>
        <dbReference type="Proteomes" id="UP000244224"/>
    </source>
</evidence>
<dbReference type="EMBL" id="QBKP01000007">
    <property type="protein sequence ID" value="PTX49492.1"/>
    <property type="molecule type" value="Genomic_DNA"/>
</dbReference>
<dbReference type="AlphaFoldDB" id="A0A2T6B0A5"/>
<sequence>MSFDAIPVPLLARRDGDRILIGDPVEEVLSLADDGAGRLRLAAPAGGLTTALAAFEALTATGDETVVLLEGPGWERLAPDLTERGIAVPFDGTLAVFPALFWQVPDRWLMYPAPAWPELFCRGPHGRHPLRPPKPQGLLYRRHIPWLDQWFTLRALHMGDLPAFHRWQNDPRVAAFFEEAGTLEDHRAYIARLAADSHMLPVIGALDGRDFAYFELYWARENRLGAVHDCGAWDRGWHVLIGEEDVRGADYVTAWLPSLMHYMFLAEPRTRSLLGEPKASHAQQLRNLMRGGFARLRDFDFSHKRAALVQLDRQHFFESRLWARPPETDGMPLRLSPATLL</sequence>
<dbReference type="GO" id="GO:0019290">
    <property type="term" value="P:siderophore biosynthetic process"/>
    <property type="evidence" value="ECO:0007669"/>
    <property type="project" value="InterPro"/>
</dbReference>
<organism evidence="3 4">
    <name type="scientific">Gemmobacter caeni</name>
    <dbReference type="NCBI Taxonomy" id="589035"/>
    <lineage>
        <taxon>Bacteria</taxon>
        <taxon>Pseudomonadati</taxon>
        <taxon>Pseudomonadota</taxon>
        <taxon>Alphaproteobacteria</taxon>
        <taxon>Rhodobacterales</taxon>
        <taxon>Paracoccaceae</taxon>
        <taxon>Gemmobacter</taxon>
    </lineage>
</organism>
<comment type="pathway">
    <text evidence="1">Siderophore biosynthesis.</text>
</comment>
<comment type="caution">
    <text evidence="3">The sequence shown here is derived from an EMBL/GenBank/DDBJ whole genome shotgun (WGS) entry which is preliminary data.</text>
</comment>
<evidence type="ECO:0000259" key="2">
    <source>
        <dbReference type="SMART" id="SM01006"/>
    </source>
</evidence>
<keyword evidence="4" id="KW-1185">Reference proteome</keyword>
<accession>A0A2T6B0A5</accession>
<dbReference type="InterPro" id="IPR016181">
    <property type="entry name" value="Acyl_CoA_acyltransferase"/>
</dbReference>
<dbReference type="RefSeq" id="WP_108129133.1">
    <property type="nucleotide sequence ID" value="NZ_QBKP01000007.1"/>
</dbReference>
<dbReference type="Pfam" id="PF13523">
    <property type="entry name" value="Acetyltransf_8"/>
    <property type="match status" value="1"/>
</dbReference>
<name>A0A2T6B0A5_9RHOB</name>
<protein>
    <submittedName>
        <fullName evidence="3">RimJ/RimL family protein N-acetyltransferase</fullName>
    </submittedName>
</protein>
<dbReference type="GO" id="GO:0016410">
    <property type="term" value="F:N-acyltransferase activity"/>
    <property type="evidence" value="ECO:0007669"/>
    <property type="project" value="TreeGrafter"/>
</dbReference>
<evidence type="ECO:0000256" key="1">
    <source>
        <dbReference type="ARBA" id="ARBA00004924"/>
    </source>
</evidence>
<dbReference type="SMART" id="SM01006">
    <property type="entry name" value="AlcB"/>
    <property type="match status" value="1"/>
</dbReference>
<keyword evidence="3" id="KW-0808">Transferase</keyword>
<gene>
    <name evidence="3" type="ORF">C8N34_107139</name>
</gene>
<proteinExistence type="predicted"/>
<dbReference type="InterPro" id="IPR019432">
    <property type="entry name" value="Acyltransferase_MbtK/IucB-like"/>
</dbReference>
<feature type="domain" description="Acyltransferase MbtK/IucB-like conserved" evidence="2">
    <location>
        <begin position="154"/>
        <end position="200"/>
    </location>
</feature>
<evidence type="ECO:0000313" key="3">
    <source>
        <dbReference type="EMBL" id="PTX49492.1"/>
    </source>
</evidence>
<reference evidence="3 4" key="1">
    <citation type="submission" date="2018-04" db="EMBL/GenBank/DDBJ databases">
        <title>Genomic Encyclopedia of Archaeal and Bacterial Type Strains, Phase II (KMG-II): from individual species to whole genera.</title>
        <authorList>
            <person name="Goeker M."/>
        </authorList>
    </citation>
    <scope>NUCLEOTIDE SEQUENCE [LARGE SCALE GENOMIC DNA]</scope>
    <source>
        <strain evidence="3 4">DSM 21823</strain>
    </source>
</reference>
<dbReference type="OrthoDB" id="9087497at2"/>
<dbReference type="SUPFAM" id="SSF55729">
    <property type="entry name" value="Acyl-CoA N-acyltransferases (Nat)"/>
    <property type="match status" value="1"/>
</dbReference>
<dbReference type="PANTHER" id="PTHR31438">
    <property type="entry name" value="LYSINE N-ACYLTRANSFERASE C17G9.06C-RELATED"/>
    <property type="match status" value="1"/>
</dbReference>
<dbReference type="Proteomes" id="UP000244224">
    <property type="component" value="Unassembled WGS sequence"/>
</dbReference>
<dbReference type="Gene3D" id="3.40.630.30">
    <property type="match status" value="1"/>
</dbReference>